<feature type="signal peptide" evidence="2">
    <location>
        <begin position="1"/>
        <end position="17"/>
    </location>
</feature>
<feature type="chain" id="PRO_5019227797" evidence="2">
    <location>
        <begin position="18"/>
        <end position="140"/>
    </location>
</feature>
<reference evidence="3 4" key="1">
    <citation type="journal article" date="2018" name="Nat. Ecol. Evol.">
        <title>Shark genomes provide insights into elasmobranch evolution and the origin of vertebrates.</title>
        <authorList>
            <person name="Hara Y"/>
            <person name="Yamaguchi K"/>
            <person name="Onimaru K"/>
            <person name="Kadota M"/>
            <person name="Koyanagi M"/>
            <person name="Keeley SD"/>
            <person name="Tatsumi K"/>
            <person name="Tanaka K"/>
            <person name="Motone F"/>
            <person name="Kageyama Y"/>
            <person name="Nozu R"/>
            <person name="Adachi N"/>
            <person name="Nishimura O"/>
            <person name="Nakagawa R"/>
            <person name="Tanegashima C"/>
            <person name="Kiyatake I"/>
            <person name="Matsumoto R"/>
            <person name="Murakumo K"/>
            <person name="Nishida K"/>
            <person name="Terakita A"/>
            <person name="Kuratani S"/>
            <person name="Sato K"/>
            <person name="Hyodo S Kuraku.S."/>
        </authorList>
    </citation>
    <scope>NUCLEOTIDE SEQUENCE [LARGE SCALE GENOMIC DNA]</scope>
</reference>
<keyword evidence="1" id="KW-0812">Transmembrane</keyword>
<sequence length="140" mass="15584">MLIKWLLCVSMETVLFCAHNEVTDEKLFFFCTSPRVIFILAPLKPTARLMQRLAQPGYWLQSDPQMTICTCSSSEVCKIEVGPIPGKPTILTTVATIAGTFGVIGFFLIVTLVHLSINGKQHKKRKRNVSIESAPLRFSA</sequence>
<proteinExistence type="predicted"/>
<keyword evidence="1" id="KW-1133">Transmembrane helix</keyword>
<evidence type="ECO:0000256" key="1">
    <source>
        <dbReference type="SAM" id="Phobius"/>
    </source>
</evidence>
<comment type="caution">
    <text evidence="3">The sequence shown here is derived from an EMBL/GenBank/DDBJ whole genome shotgun (WGS) entry which is preliminary data.</text>
</comment>
<evidence type="ECO:0000256" key="2">
    <source>
        <dbReference type="SAM" id="SignalP"/>
    </source>
</evidence>
<keyword evidence="2" id="KW-0732">Signal</keyword>
<keyword evidence="4" id="KW-1185">Reference proteome</keyword>
<dbReference type="EMBL" id="BFAA01015955">
    <property type="protein sequence ID" value="GCB79226.1"/>
    <property type="molecule type" value="Genomic_DNA"/>
</dbReference>
<organism evidence="3 4">
    <name type="scientific">Scyliorhinus torazame</name>
    <name type="common">Cloudy catshark</name>
    <name type="synonym">Catulus torazame</name>
    <dbReference type="NCBI Taxonomy" id="75743"/>
    <lineage>
        <taxon>Eukaryota</taxon>
        <taxon>Metazoa</taxon>
        <taxon>Chordata</taxon>
        <taxon>Craniata</taxon>
        <taxon>Vertebrata</taxon>
        <taxon>Chondrichthyes</taxon>
        <taxon>Elasmobranchii</taxon>
        <taxon>Galeomorphii</taxon>
        <taxon>Galeoidea</taxon>
        <taxon>Carcharhiniformes</taxon>
        <taxon>Scyliorhinidae</taxon>
        <taxon>Scyliorhinus</taxon>
    </lineage>
</organism>
<evidence type="ECO:0000313" key="4">
    <source>
        <dbReference type="Proteomes" id="UP000288216"/>
    </source>
</evidence>
<dbReference type="AlphaFoldDB" id="A0A401Q1J5"/>
<evidence type="ECO:0000313" key="3">
    <source>
        <dbReference type="EMBL" id="GCB79226.1"/>
    </source>
</evidence>
<dbReference type="STRING" id="75743.A0A401Q1J5"/>
<feature type="transmembrane region" description="Helical" evidence="1">
    <location>
        <begin position="90"/>
        <end position="117"/>
    </location>
</feature>
<keyword evidence="1" id="KW-0472">Membrane</keyword>
<accession>A0A401Q1J5</accession>
<dbReference type="Proteomes" id="UP000288216">
    <property type="component" value="Unassembled WGS sequence"/>
</dbReference>
<name>A0A401Q1J5_SCYTO</name>
<gene>
    <name evidence="3" type="ORF">scyTo_0020184</name>
</gene>
<protein>
    <submittedName>
        <fullName evidence="3">Uncharacterized protein</fullName>
    </submittedName>
</protein>